<feature type="compositionally biased region" description="Basic residues" evidence="2">
    <location>
        <begin position="1"/>
        <end position="18"/>
    </location>
</feature>
<organism evidence="4 5">
    <name type="scientific">Nocardia goodfellowii</name>
    <dbReference type="NCBI Taxonomy" id="882446"/>
    <lineage>
        <taxon>Bacteria</taxon>
        <taxon>Bacillati</taxon>
        <taxon>Actinomycetota</taxon>
        <taxon>Actinomycetes</taxon>
        <taxon>Mycobacteriales</taxon>
        <taxon>Nocardiaceae</taxon>
        <taxon>Nocardia</taxon>
    </lineage>
</organism>
<dbReference type="Pfam" id="PF00582">
    <property type="entry name" value="Usp"/>
    <property type="match status" value="1"/>
</dbReference>
<evidence type="ECO:0000256" key="2">
    <source>
        <dbReference type="SAM" id="MobiDB-lite"/>
    </source>
</evidence>
<reference evidence="4 5" key="1">
    <citation type="submission" date="2021-03" db="EMBL/GenBank/DDBJ databases">
        <title>Sequencing the genomes of 1000 actinobacteria strains.</title>
        <authorList>
            <person name="Klenk H.-P."/>
        </authorList>
    </citation>
    <scope>NUCLEOTIDE SEQUENCE [LARGE SCALE GENOMIC DNA]</scope>
    <source>
        <strain evidence="4 5">DSM 45516</strain>
    </source>
</reference>
<dbReference type="InterPro" id="IPR014729">
    <property type="entry name" value="Rossmann-like_a/b/a_fold"/>
</dbReference>
<name>A0ABS4Q9T5_9NOCA</name>
<comment type="caution">
    <text evidence="4">The sequence shown here is derived from an EMBL/GenBank/DDBJ whole genome shotgun (WGS) entry which is preliminary data.</text>
</comment>
<feature type="region of interest" description="Disordered" evidence="2">
    <location>
        <begin position="1"/>
        <end position="34"/>
    </location>
</feature>
<feature type="domain" description="UspA" evidence="3">
    <location>
        <begin position="50"/>
        <end position="196"/>
    </location>
</feature>
<dbReference type="InterPro" id="IPR006016">
    <property type="entry name" value="UspA"/>
</dbReference>
<dbReference type="PANTHER" id="PTHR46268">
    <property type="entry name" value="STRESS RESPONSE PROTEIN NHAX"/>
    <property type="match status" value="1"/>
</dbReference>
<evidence type="ECO:0000313" key="5">
    <source>
        <dbReference type="Proteomes" id="UP001519325"/>
    </source>
</evidence>
<protein>
    <submittedName>
        <fullName evidence="4">Nucleotide-binding universal stress UspA family protein</fullName>
    </submittedName>
</protein>
<dbReference type="SUPFAM" id="SSF52402">
    <property type="entry name" value="Adenine nucleotide alpha hydrolases-like"/>
    <property type="match status" value="1"/>
</dbReference>
<evidence type="ECO:0000313" key="4">
    <source>
        <dbReference type="EMBL" id="MBP2188452.1"/>
    </source>
</evidence>
<dbReference type="Gene3D" id="3.40.50.620">
    <property type="entry name" value="HUPs"/>
    <property type="match status" value="1"/>
</dbReference>
<dbReference type="InterPro" id="IPR006015">
    <property type="entry name" value="Universal_stress_UspA"/>
</dbReference>
<gene>
    <name evidence="4" type="ORF">BJ987_001353</name>
</gene>
<accession>A0ABS4Q9T5</accession>
<dbReference type="EMBL" id="JAGGMR010000001">
    <property type="protein sequence ID" value="MBP2188452.1"/>
    <property type="molecule type" value="Genomic_DNA"/>
</dbReference>
<proteinExistence type="inferred from homology"/>
<dbReference type="Proteomes" id="UP001519325">
    <property type="component" value="Unassembled WGS sequence"/>
</dbReference>
<dbReference type="PANTHER" id="PTHR46268:SF6">
    <property type="entry name" value="UNIVERSAL STRESS PROTEIN UP12"/>
    <property type="match status" value="1"/>
</dbReference>
<comment type="similarity">
    <text evidence="1">Belongs to the universal stress protein A family.</text>
</comment>
<keyword evidence="5" id="KW-1185">Reference proteome</keyword>
<dbReference type="CDD" id="cd23659">
    <property type="entry name" value="USP_At3g01520-like"/>
    <property type="match status" value="1"/>
</dbReference>
<evidence type="ECO:0000259" key="3">
    <source>
        <dbReference type="Pfam" id="PF00582"/>
    </source>
</evidence>
<dbReference type="PRINTS" id="PR01438">
    <property type="entry name" value="UNVRSLSTRESS"/>
</dbReference>
<sequence length="203" mass="21740">MRFHASARGRAGHPRVRGGRAPTPAVGVSGVTLGGSRTPHREVAVPCDLMLIAYDGSENAKRAIEYAGRFLSADRAVVLTAWEPMVRQAAKLSGLSGVMQPEWMPDEEIEDIVYVDARNINTEGVRLAKLAGLNAEARTAECSTTIWNTIVECADELDVDIIVAGTRGATGVRALLHSSVADAVLKHCHRPVLMVPPGREPAK</sequence>
<evidence type="ECO:0000256" key="1">
    <source>
        <dbReference type="ARBA" id="ARBA00008791"/>
    </source>
</evidence>